<proteinExistence type="predicted"/>
<evidence type="ECO:0000259" key="3">
    <source>
        <dbReference type="PROSITE" id="PS51180"/>
    </source>
</evidence>
<dbReference type="EMBL" id="KE346375">
    <property type="protein sequence ID" value="KJE97741.1"/>
    <property type="molecule type" value="Genomic_DNA"/>
</dbReference>
<protein>
    <recommendedName>
        <fullName evidence="3">BRO1 domain-containing protein</fullName>
    </recommendedName>
</protein>
<feature type="compositionally biased region" description="Low complexity" evidence="2">
    <location>
        <begin position="983"/>
        <end position="1070"/>
    </location>
</feature>
<feature type="coiled-coil region" evidence="1">
    <location>
        <begin position="663"/>
        <end position="690"/>
    </location>
</feature>
<evidence type="ECO:0000313" key="4">
    <source>
        <dbReference type="EMBL" id="KJE97741.1"/>
    </source>
</evidence>
<evidence type="ECO:0000313" key="5">
    <source>
        <dbReference type="Proteomes" id="UP000008743"/>
    </source>
</evidence>
<dbReference type="PANTHER" id="PTHR23030:SF39">
    <property type="entry name" value="PROGRAMMED CELL DEATH 6-INTERACTING PROTEIN"/>
    <property type="match status" value="1"/>
</dbReference>
<gene>
    <name evidence="4" type="ORF">CAOG_007845</name>
</gene>
<keyword evidence="5" id="KW-1185">Reference proteome</keyword>
<dbReference type="GO" id="GO:0005768">
    <property type="term" value="C:endosome"/>
    <property type="evidence" value="ECO:0007669"/>
    <property type="project" value="TreeGrafter"/>
</dbReference>
<feature type="compositionally biased region" description="Low complexity" evidence="2">
    <location>
        <begin position="933"/>
        <end position="953"/>
    </location>
</feature>
<feature type="domain" description="BRO1" evidence="3">
    <location>
        <begin position="105"/>
        <end position="501"/>
    </location>
</feature>
<dbReference type="InterPro" id="IPR004328">
    <property type="entry name" value="BRO1_dom"/>
</dbReference>
<dbReference type="Gene3D" id="1.20.140.50">
    <property type="entry name" value="alix/aip1 like domains"/>
    <property type="match status" value="1"/>
</dbReference>
<dbReference type="STRING" id="595528.A0A0D2URZ8"/>
<dbReference type="InterPro" id="IPR025304">
    <property type="entry name" value="ALIX_V_dom"/>
</dbReference>
<dbReference type="FunCoup" id="A0A0D2URZ8">
    <property type="interactions" value="321"/>
</dbReference>
<dbReference type="AlphaFoldDB" id="A0A0D2URZ8"/>
<dbReference type="Pfam" id="PF13949">
    <property type="entry name" value="ALIX_LYPXL_bnd"/>
    <property type="match status" value="1"/>
</dbReference>
<sequence>MFSHLNPQRRGAHASVTHYCTLARCMFVHFHHAHRRRAKWLEQQTNAKLSELASDCGLYRIHTLGSRHLLSNRSYSCHCYCTFHFNPPFFFVSCHSDEMSAATLPMVGVEPKKTSPVQFAPVLRSFIAANYNENPDNFADALTALDGLRASAAQPERSDAGLTTLKQYCAQLRALQSRFPISENDVRIAFVWYDAFLGQKTPSLSFSAAKDERKLSLFSSNYELVCMLFNAAAVHMQIALAQNRGTEAGLKIACNSFQSAAGLFQFLRANVPVLITGFTVTPDLRNDVLNALAAISIAQAQECFFLKAVLTSMKDSIVAKLAAQTADYFEQAATAVAGGDARALVDKGWQPLFQAKQYYYAALTHFHESQVCKEKEQYGLQLARLSTCDQLCQYVEKMKIANFDYRSLQQKAARQFVATSKDNDVIYHDPVPAQSSIPTTTRAPMVTPTAFELDTSLQLSHDLFGKLVSLNVLQQVSTYNARKDELIRTDTAQIESARNMANSMLASMNLPASIEALEQPAGLPPAILEKSEKVRTAGGVRQLMETMDAKQSLFRNDSDVLTEAENVLNEEQRDDEAMREQFGAKWTRTPSAALTSQMREEIAKFRTVLRKAHDSDGIVSTKFDEHRENIANLCKPANELMALVPASSAASMSPQTADAVAQLKRHLADITTLLSQRDAMERELKSLASQDSIAEQLMRHADDDAASVMEQQLQRYRPLQARIADSIRTQEQLLESIRVTNEQFVALKDSNTATNQREVALRNLDVAYNAFVEIQSNVQEGLKFYGDFLQLLLKLQNKCKDLAFARKTEQKEYLATLTREITTQPTGSIPSLPAAGSEQQGSASPVPQPLPRIEPGSANAPRPVPAPRVNRPPLSTSAAAAPSSVPNVYEDTAPPAVAQRAPAPPRPDYPSSYAPSAPESNYAELDHSRFNASQQQQQPYSSSPQPPYGQQQPLPRDYAPQPQQPLPRDYAPQPQQRYNQSLPYPQQPQQQQAYAPPQQYAPSPQQYGQPQQQYGQQPYGQPHYGQQSLPYPQQPGYGGPQQQQPPYGYQQPYGQQQPPPQQYGQPGYRY</sequence>
<dbReference type="OrthoDB" id="64867at2759"/>
<feature type="region of interest" description="Disordered" evidence="2">
    <location>
        <begin position="824"/>
        <end position="1070"/>
    </location>
</feature>
<dbReference type="Gene3D" id="1.25.40.280">
    <property type="entry name" value="alix/aip1 like domains"/>
    <property type="match status" value="1"/>
</dbReference>
<dbReference type="PROSITE" id="PS51180">
    <property type="entry name" value="BRO1"/>
    <property type="match status" value="1"/>
</dbReference>
<evidence type="ECO:0000256" key="1">
    <source>
        <dbReference type="SAM" id="Coils"/>
    </source>
</evidence>
<organism evidence="4 5">
    <name type="scientific">Capsaspora owczarzaki (strain ATCC 30864)</name>
    <dbReference type="NCBI Taxonomy" id="595528"/>
    <lineage>
        <taxon>Eukaryota</taxon>
        <taxon>Filasterea</taxon>
        <taxon>Capsaspora</taxon>
    </lineage>
</organism>
<feature type="compositionally biased region" description="Low complexity" evidence="2">
    <location>
        <begin position="867"/>
        <end position="886"/>
    </location>
</feature>
<dbReference type="PhylomeDB" id="A0A0D2URZ8"/>
<feature type="compositionally biased region" description="Polar residues" evidence="2">
    <location>
        <begin position="973"/>
        <end position="982"/>
    </location>
</feature>
<feature type="compositionally biased region" description="Low complexity" evidence="2">
    <location>
        <begin position="909"/>
        <end position="923"/>
    </location>
</feature>
<reference evidence="5" key="1">
    <citation type="submission" date="2011-02" db="EMBL/GenBank/DDBJ databases">
        <title>The Genome Sequence of Capsaspora owczarzaki ATCC 30864.</title>
        <authorList>
            <person name="Russ C."/>
            <person name="Cuomo C."/>
            <person name="Burger G."/>
            <person name="Gray M.W."/>
            <person name="Holland P.W.H."/>
            <person name="King N."/>
            <person name="Lang F.B.F."/>
            <person name="Roger A.J."/>
            <person name="Ruiz-Trillo I."/>
            <person name="Young S.K."/>
            <person name="Zeng Q."/>
            <person name="Gargeya S."/>
            <person name="Alvarado L."/>
            <person name="Berlin A."/>
            <person name="Chapman S.B."/>
            <person name="Chen Z."/>
            <person name="Freedman E."/>
            <person name="Gellesch M."/>
            <person name="Goldberg J."/>
            <person name="Griggs A."/>
            <person name="Gujja S."/>
            <person name="Heilman E."/>
            <person name="Heiman D."/>
            <person name="Howarth C."/>
            <person name="Mehta T."/>
            <person name="Neiman D."/>
            <person name="Pearson M."/>
            <person name="Roberts A."/>
            <person name="Saif S."/>
            <person name="Shea T."/>
            <person name="Shenoy N."/>
            <person name="Sisk P."/>
            <person name="Stolte C."/>
            <person name="Sykes S."/>
            <person name="White J."/>
            <person name="Yandava C."/>
            <person name="Haas B."/>
            <person name="Nusbaum C."/>
            <person name="Birren B."/>
        </authorList>
    </citation>
    <scope>NUCLEOTIDE SEQUENCE</scope>
    <source>
        <strain evidence="5">ATCC 30864</strain>
    </source>
</reference>
<dbReference type="SMART" id="SM01041">
    <property type="entry name" value="BRO1"/>
    <property type="match status" value="1"/>
</dbReference>
<name>A0A0D2URZ8_CAPO3</name>
<dbReference type="Pfam" id="PF03097">
    <property type="entry name" value="BRO1"/>
    <property type="match status" value="1"/>
</dbReference>
<keyword evidence="1" id="KW-0175">Coiled coil</keyword>
<dbReference type="InParanoid" id="A0A0D2URZ8"/>
<dbReference type="Gene3D" id="1.20.120.560">
    <property type="entry name" value="alix/aip1 in complex with the ypdl late domain"/>
    <property type="match status" value="1"/>
</dbReference>
<dbReference type="Proteomes" id="UP000008743">
    <property type="component" value="Unassembled WGS sequence"/>
</dbReference>
<accession>A0A0D2URZ8</accession>
<evidence type="ECO:0000256" key="2">
    <source>
        <dbReference type="SAM" id="MobiDB-lite"/>
    </source>
</evidence>
<dbReference type="GO" id="GO:0043328">
    <property type="term" value="P:protein transport to vacuole involved in ubiquitin-dependent protein catabolic process via the multivesicular body sorting pathway"/>
    <property type="evidence" value="ECO:0007669"/>
    <property type="project" value="TreeGrafter"/>
</dbReference>
<dbReference type="InterPro" id="IPR038499">
    <property type="entry name" value="BRO1_sf"/>
</dbReference>
<dbReference type="eggNOG" id="KOG2220">
    <property type="taxonomic scope" value="Eukaryota"/>
</dbReference>
<dbReference type="PANTHER" id="PTHR23030">
    <property type="entry name" value="PCD6 INTERACTING PROTEIN-RELATED"/>
    <property type="match status" value="1"/>
</dbReference>